<dbReference type="GO" id="GO:0008270">
    <property type="term" value="F:zinc ion binding"/>
    <property type="evidence" value="ECO:0007669"/>
    <property type="project" value="UniProtKB-KW"/>
</dbReference>
<evidence type="ECO:0000256" key="2">
    <source>
        <dbReference type="ARBA" id="ARBA00022771"/>
    </source>
</evidence>
<dbReference type="PANTHER" id="PTHR39490">
    <property type="entry name" value="ARRESTIN DOMAIN-CONTAINING PROTEIN D"/>
    <property type="match status" value="1"/>
</dbReference>
<dbReference type="CDD" id="cd00065">
    <property type="entry name" value="FYVE_like_SF"/>
    <property type="match status" value="1"/>
</dbReference>
<dbReference type="InterPro" id="IPR017455">
    <property type="entry name" value="Znf_FYVE-rel"/>
</dbReference>
<dbReference type="InterPro" id="IPR000306">
    <property type="entry name" value="Znf_FYVE"/>
</dbReference>
<dbReference type="Gene3D" id="3.30.40.10">
    <property type="entry name" value="Zinc/RING finger domain, C3HC4 (zinc finger)"/>
    <property type="match status" value="2"/>
</dbReference>
<dbReference type="PANTHER" id="PTHR39490:SF8">
    <property type="entry name" value="ZINC FINGER FYVE DOMAIN-CONTAINING PROTEIN 21"/>
    <property type="match status" value="1"/>
</dbReference>
<evidence type="ECO:0000256" key="4">
    <source>
        <dbReference type="PROSITE-ProRule" id="PRU00091"/>
    </source>
</evidence>
<dbReference type="PROSITE" id="PS50178">
    <property type="entry name" value="ZF_FYVE"/>
    <property type="match status" value="2"/>
</dbReference>
<dbReference type="OrthoDB" id="660555at2759"/>
<organism evidence="6 7">
    <name type="scientific">Chrysochromulina tobinii</name>
    <dbReference type="NCBI Taxonomy" id="1460289"/>
    <lineage>
        <taxon>Eukaryota</taxon>
        <taxon>Haptista</taxon>
        <taxon>Haptophyta</taxon>
        <taxon>Prymnesiophyceae</taxon>
        <taxon>Prymnesiales</taxon>
        <taxon>Chrysochromulinaceae</taxon>
        <taxon>Chrysochromulina</taxon>
    </lineage>
</organism>
<dbReference type="SUPFAM" id="SSF57903">
    <property type="entry name" value="FYVE/PHD zinc finger"/>
    <property type="match status" value="2"/>
</dbReference>
<feature type="domain" description="FYVE-type" evidence="5">
    <location>
        <begin position="302"/>
        <end position="361"/>
    </location>
</feature>
<keyword evidence="7" id="KW-1185">Reference proteome</keyword>
<dbReference type="Pfam" id="PF01363">
    <property type="entry name" value="FYVE"/>
    <property type="match status" value="2"/>
</dbReference>
<protein>
    <submittedName>
        <fullName evidence="6">Zinc finger fyve domain-containing protein 1</fullName>
    </submittedName>
</protein>
<dbReference type="InterPro" id="IPR013083">
    <property type="entry name" value="Znf_RING/FYVE/PHD"/>
</dbReference>
<dbReference type="InterPro" id="IPR011011">
    <property type="entry name" value="Znf_FYVE_PHD"/>
</dbReference>
<keyword evidence="3" id="KW-0862">Zinc</keyword>
<proteinExistence type="predicted"/>
<name>A0A0M0LSX2_9EUKA</name>
<accession>A0A0M0LSX2</accession>
<evidence type="ECO:0000259" key="5">
    <source>
        <dbReference type="PROSITE" id="PS50178"/>
    </source>
</evidence>
<evidence type="ECO:0000256" key="3">
    <source>
        <dbReference type="ARBA" id="ARBA00022833"/>
    </source>
</evidence>
<evidence type="ECO:0000313" key="7">
    <source>
        <dbReference type="Proteomes" id="UP000037460"/>
    </source>
</evidence>
<feature type="domain" description="FYVE-type" evidence="5">
    <location>
        <begin position="162"/>
        <end position="219"/>
    </location>
</feature>
<dbReference type="CDD" id="cd15760">
    <property type="entry name" value="FYVE_scVPS27p_like"/>
    <property type="match status" value="1"/>
</dbReference>
<dbReference type="InterPro" id="IPR052113">
    <property type="entry name" value="FYVE-type_Zinc_Finger"/>
</dbReference>
<comment type="caution">
    <text evidence="6">The sequence shown here is derived from an EMBL/GenBank/DDBJ whole genome shotgun (WGS) entry which is preliminary data.</text>
</comment>
<dbReference type="SMART" id="SM00064">
    <property type="entry name" value="FYVE"/>
    <property type="match status" value="2"/>
</dbReference>
<dbReference type="Proteomes" id="UP000037460">
    <property type="component" value="Unassembled WGS sequence"/>
</dbReference>
<keyword evidence="2 4" id="KW-0863">Zinc-finger</keyword>
<sequence>MPSPSFDPLLEHFLRPLDEHTMCACLLERAARGKAFRMLLEDGNVLLLLAERRYRDFEIAASDGSRIATLHRAHHGRFVLRRATMSGSALPELAAIVLDECEVANAPSRPRLNHMRLVAGRPYKVQSSSEVASWRRMAFLAAKNKTHWVSDTKVTHCSHSGCGKQFSTFVRKHHCRKCGYVYCDTHSQRRLRLDAEGNRCTTGTSEPARVCDGCFERLEAPAVEVPKSSASVALNVADAPEDLVRRDRTALFLAKRTTFNRENRAAVEAVIHAYTELRMDAASKSASVVGGVKKMSWRGPSDTHATGCELCRRGFTQIFRKHHCRICSRVVCENCSANRKTSAEHGGFVYRSCFECNDKLERHERATEFSRMRQAAMMSPFATAFQTTSAASKAVRELVLLFETQVIASLIAC</sequence>
<evidence type="ECO:0000256" key="1">
    <source>
        <dbReference type="ARBA" id="ARBA00022723"/>
    </source>
</evidence>
<evidence type="ECO:0000313" key="6">
    <source>
        <dbReference type="EMBL" id="KOO53853.1"/>
    </source>
</evidence>
<dbReference type="AlphaFoldDB" id="A0A0M0LSX2"/>
<dbReference type="EMBL" id="JWZX01000028">
    <property type="protein sequence ID" value="KOO53853.1"/>
    <property type="molecule type" value="Genomic_DNA"/>
</dbReference>
<keyword evidence="1" id="KW-0479">Metal-binding</keyword>
<reference evidence="7" key="1">
    <citation type="journal article" date="2015" name="PLoS Genet.">
        <title>Genome Sequence and Transcriptome Analyses of Chrysochromulina tobin: Metabolic Tools for Enhanced Algal Fitness in the Prominent Order Prymnesiales (Haptophyceae).</title>
        <authorList>
            <person name="Hovde B.T."/>
            <person name="Deodato C.R."/>
            <person name="Hunsperger H.M."/>
            <person name="Ryken S.A."/>
            <person name="Yost W."/>
            <person name="Jha R.K."/>
            <person name="Patterson J."/>
            <person name="Monnat R.J. Jr."/>
            <person name="Barlow S.B."/>
            <person name="Starkenburg S.R."/>
            <person name="Cattolico R.A."/>
        </authorList>
    </citation>
    <scope>NUCLEOTIDE SEQUENCE</scope>
    <source>
        <strain evidence="7">CCMP291</strain>
    </source>
</reference>
<gene>
    <name evidence="6" type="ORF">Ctob_009478</name>
</gene>